<sequence length="72" mass="7865">MVAAFGLPGFQPQAQASQDSSESELDGWTRHQQTTTVLTKVSSIVAHIWNSTTATDLLEDQPVPVCQCYTLQ</sequence>
<reference evidence="2 3" key="1">
    <citation type="submission" date="2019-01" db="EMBL/GenBank/DDBJ databases">
        <title>Draft Genome and Complete Hox-Cluster Characterization of the Sterlet Sturgeon (Acipenser ruthenus).</title>
        <authorList>
            <person name="Wei Q."/>
        </authorList>
    </citation>
    <scope>NUCLEOTIDE SEQUENCE [LARGE SCALE GENOMIC DNA]</scope>
    <source>
        <strain evidence="2">WHYD16114868_AA</strain>
        <tissue evidence="2">Blood</tissue>
    </source>
</reference>
<evidence type="ECO:0000256" key="1">
    <source>
        <dbReference type="SAM" id="MobiDB-lite"/>
    </source>
</evidence>
<proteinExistence type="predicted"/>
<dbReference type="AlphaFoldDB" id="A0A444U2L6"/>
<dbReference type="Proteomes" id="UP000289886">
    <property type="component" value="Unassembled WGS sequence"/>
</dbReference>
<keyword evidence="3" id="KW-1185">Reference proteome</keyword>
<evidence type="ECO:0000313" key="3">
    <source>
        <dbReference type="Proteomes" id="UP000289886"/>
    </source>
</evidence>
<evidence type="ECO:0000313" key="2">
    <source>
        <dbReference type="EMBL" id="RXM29411.1"/>
    </source>
</evidence>
<organism evidence="2 3">
    <name type="scientific">Acipenser ruthenus</name>
    <name type="common">Sterlet sturgeon</name>
    <dbReference type="NCBI Taxonomy" id="7906"/>
    <lineage>
        <taxon>Eukaryota</taxon>
        <taxon>Metazoa</taxon>
        <taxon>Chordata</taxon>
        <taxon>Craniata</taxon>
        <taxon>Vertebrata</taxon>
        <taxon>Euteleostomi</taxon>
        <taxon>Actinopterygii</taxon>
        <taxon>Chondrostei</taxon>
        <taxon>Acipenseriformes</taxon>
        <taxon>Acipenseridae</taxon>
        <taxon>Acipenser</taxon>
    </lineage>
</organism>
<feature type="region of interest" description="Disordered" evidence="1">
    <location>
        <begin position="1"/>
        <end position="29"/>
    </location>
</feature>
<protein>
    <submittedName>
        <fullName evidence="2">Uncharacterized protein</fullName>
    </submittedName>
</protein>
<feature type="compositionally biased region" description="Low complexity" evidence="1">
    <location>
        <begin position="11"/>
        <end position="20"/>
    </location>
</feature>
<name>A0A444U2L6_ACIRT</name>
<gene>
    <name evidence="2" type="ORF">EOD39_8803</name>
</gene>
<accession>A0A444U2L6</accession>
<dbReference type="EMBL" id="SCEB01215459">
    <property type="protein sequence ID" value="RXM29411.1"/>
    <property type="molecule type" value="Genomic_DNA"/>
</dbReference>
<comment type="caution">
    <text evidence="2">The sequence shown here is derived from an EMBL/GenBank/DDBJ whole genome shotgun (WGS) entry which is preliminary data.</text>
</comment>